<dbReference type="EnsemblPlants" id="HORVU.MOREX.r3.7HG0642060.1">
    <property type="protein sequence ID" value="HORVU.MOREX.r3.7HG0642060.1"/>
    <property type="gene ID" value="HORVU.MOREX.r3.7HG0642060"/>
</dbReference>
<dbReference type="PANTHER" id="PTHR35161:SF19">
    <property type="entry name" value="OS02G0113400 PROTEIN"/>
    <property type="match status" value="1"/>
</dbReference>
<dbReference type="Gramene" id="HORVU.MOREX.r3.7HG0642060.1">
    <property type="protein sequence ID" value="HORVU.MOREX.r3.7HG0642060.1"/>
    <property type="gene ID" value="HORVU.MOREX.r3.7HG0642060"/>
</dbReference>
<sequence>MSARSSYTINVSFDQMCEFGNLGLITATCKIINSGQHWLLPATRDFLAQNHFGNEDERRTKTCLSFSGFPVSMEKLENFLSNGPLVEFVEVSVDKTPILVATVNGRSLIEMLVDAISENHLVNKVSWEGIFSNDDIVIIDYGGGSKHMKILQETVPTSQEAMLKDLRTAAKLFIPLYKINNVLPVYFDEFNEELDGANNVCVGQEWFMESLRYHPALMPSSGRRCFETMLPNIYNKFYSKLHNTNQLATIMKQKPYPDWKIFVKSAQKDGNDVLHRVYIHNNNPRPEMADKYDDTACGLMRFKRNLLEHGGHSQGQQKVQGQCERRIADLELLTAKTFCKYLPKLVRALLEKGVMDKYFREASRSDKSDPWSIK</sequence>
<reference evidence="2" key="1">
    <citation type="journal article" date="2012" name="Nature">
        <title>A physical, genetic and functional sequence assembly of the barley genome.</title>
        <authorList>
            <consortium name="The International Barley Genome Sequencing Consortium"/>
            <person name="Mayer K.F."/>
            <person name="Waugh R."/>
            <person name="Brown J.W."/>
            <person name="Schulman A."/>
            <person name="Langridge P."/>
            <person name="Platzer M."/>
            <person name="Fincher G.B."/>
            <person name="Muehlbauer G.J."/>
            <person name="Sato K."/>
            <person name="Close T.J."/>
            <person name="Wise R.P."/>
            <person name="Stein N."/>
        </authorList>
    </citation>
    <scope>NUCLEOTIDE SEQUENCE [LARGE SCALE GENOMIC DNA]</scope>
    <source>
        <strain evidence="2">cv. Morex</strain>
    </source>
</reference>
<organism evidence="1 2">
    <name type="scientific">Hordeum vulgare subsp. vulgare</name>
    <name type="common">Domesticated barley</name>
    <dbReference type="NCBI Taxonomy" id="112509"/>
    <lineage>
        <taxon>Eukaryota</taxon>
        <taxon>Viridiplantae</taxon>
        <taxon>Streptophyta</taxon>
        <taxon>Embryophyta</taxon>
        <taxon>Tracheophyta</taxon>
        <taxon>Spermatophyta</taxon>
        <taxon>Magnoliopsida</taxon>
        <taxon>Liliopsida</taxon>
        <taxon>Poales</taxon>
        <taxon>Poaceae</taxon>
        <taxon>BOP clade</taxon>
        <taxon>Pooideae</taxon>
        <taxon>Triticodae</taxon>
        <taxon>Triticeae</taxon>
        <taxon>Hordeinae</taxon>
        <taxon>Hordeum</taxon>
    </lineage>
</organism>
<keyword evidence="2" id="KW-1185">Reference proteome</keyword>
<accession>A0A8I6YI41</accession>
<dbReference type="PANTHER" id="PTHR35161">
    <property type="entry name" value="OS02G0303100 PROTEIN"/>
    <property type="match status" value="1"/>
</dbReference>
<dbReference type="Gramene" id="HORVU.MOREX.r2.7HG0533500.1">
    <property type="protein sequence ID" value="HORVU.MOREX.r2.7HG0533500.1"/>
    <property type="gene ID" value="HORVU.MOREX.r2.7HG0533500"/>
</dbReference>
<reference evidence="1" key="2">
    <citation type="submission" date="2020-10" db="EMBL/GenBank/DDBJ databases">
        <authorList>
            <person name="Scholz U."/>
            <person name="Mascher M."/>
            <person name="Fiebig A."/>
        </authorList>
    </citation>
    <scope>NUCLEOTIDE SEQUENCE [LARGE SCALE GENOMIC DNA]</scope>
    <source>
        <strain evidence="1">cv. Morex</strain>
    </source>
</reference>
<proteinExistence type="predicted"/>
<protein>
    <submittedName>
        <fullName evidence="1">Uncharacterized protein</fullName>
    </submittedName>
</protein>
<reference evidence="1" key="3">
    <citation type="submission" date="2022-01" db="UniProtKB">
        <authorList>
            <consortium name="EnsemblPlants"/>
        </authorList>
    </citation>
    <scope>IDENTIFICATION</scope>
    <source>
        <strain evidence="1">subsp. vulgare</strain>
    </source>
</reference>
<evidence type="ECO:0000313" key="2">
    <source>
        <dbReference type="Proteomes" id="UP000011116"/>
    </source>
</evidence>
<dbReference type="AlphaFoldDB" id="A0A8I6YI41"/>
<dbReference type="Proteomes" id="UP000011116">
    <property type="component" value="Chromosome 7H"/>
</dbReference>
<name>A0A8I6YI41_HORVV</name>
<evidence type="ECO:0000313" key="1">
    <source>
        <dbReference type="EnsemblPlants" id="HORVU.MOREX.r3.7HG0642060.1"/>
    </source>
</evidence>